<dbReference type="AlphaFoldDB" id="A0A974C6H2"/>
<organism evidence="1 2">
    <name type="scientific">Xenopus laevis</name>
    <name type="common">African clawed frog</name>
    <dbReference type="NCBI Taxonomy" id="8355"/>
    <lineage>
        <taxon>Eukaryota</taxon>
        <taxon>Metazoa</taxon>
        <taxon>Chordata</taxon>
        <taxon>Craniata</taxon>
        <taxon>Vertebrata</taxon>
        <taxon>Euteleostomi</taxon>
        <taxon>Amphibia</taxon>
        <taxon>Batrachia</taxon>
        <taxon>Anura</taxon>
        <taxon>Pipoidea</taxon>
        <taxon>Pipidae</taxon>
        <taxon>Xenopodinae</taxon>
        <taxon>Xenopus</taxon>
        <taxon>Xenopus</taxon>
    </lineage>
</organism>
<accession>A0A974C6H2</accession>
<dbReference type="Proteomes" id="UP000694892">
    <property type="component" value="Chromosome 8L"/>
</dbReference>
<sequence length="82" mass="9138">MLGVQVYPSLGGRQGKWELSLEPDAASSNGYLISLLLKCKRQNDIFLLCENCQTNTCLVLQRVNMPYSGLLIVTPLPWVPTQ</sequence>
<name>A0A974C6H2_XENLA</name>
<evidence type="ECO:0000313" key="2">
    <source>
        <dbReference type="Proteomes" id="UP000694892"/>
    </source>
</evidence>
<dbReference type="EMBL" id="CM004480">
    <property type="protein sequence ID" value="OCT67317.1"/>
    <property type="molecule type" value="Genomic_DNA"/>
</dbReference>
<evidence type="ECO:0000313" key="1">
    <source>
        <dbReference type="EMBL" id="OCT67317.1"/>
    </source>
</evidence>
<proteinExistence type="predicted"/>
<reference evidence="2" key="1">
    <citation type="journal article" date="2016" name="Nature">
        <title>Genome evolution in the allotetraploid frog Xenopus laevis.</title>
        <authorList>
            <person name="Session A.M."/>
            <person name="Uno Y."/>
            <person name="Kwon T."/>
            <person name="Chapman J.A."/>
            <person name="Toyoda A."/>
            <person name="Takahashi S."/>
            <person name="Fukui A."/>
            <person name="Hikosaka A."/>
            <person name="Suzuki A."/>
            <person name="Kondo M."/>
            <person name="van Heeringen S.J."/>
            <person name="Quigley I."/>
            <person name="Heinz S."/>
            <person name="Ogino H."/>
            <person name="Ochi H."/>
            <person name="Hellsten U."/>
            <person name="Lyons J.B."/>
            <person name="Simakov O."/>
            <person name="Putnam N."/>
            <person name="Stites J."/>
            <person name="Kuroki Y."/>
            <person name="Tanaka T."/>
            <person name="Michiue T."/>
            <person name="Watanabe M."/>
            <person name="Bogdanovic O."/>
            <person name="Lister R."/>
            <person name="Georgiou G."/>
            <person name="Paranjpe S.S."/>
            <person name="van Kruijsbergen I."/>
            <person name="Shu S."/>
            <person name="Carlson J."/>
            <person name="Kinoshita T."/>
            <person name="Ohta Y."/>
            <person name="Mawaribuchi S."/>
            <person name="Jenkins J."/>
            <person name="Grimwood J."/>
            <person name="Schmutz J."/>
            <person name="Mitros T."/>
            <person name="Mozaffari S.V."/>
            <person name="Suzuki Y."/>
            <person name="Haramoto Y."/>
            <person name="Yamamoto T.S."/>
            <person name="Takagi C."/>
            <person name="Heald R."/>
            <person name="Miller K."/>
            <person name="Haudenschild C."/>
            <person name="Kitzman J."/>
            <person name="Nakayama T."/>
            <person name="Izutsu Y."/>
            <person name="Robert J."/>
            <person name="Fortriede J."/>
            <person name="Burns K."/>
            <person name="Lotay V."/>
            <person name="Karimi K."/>
            <person name="Yasuoka Y."/>
            <person name="Dichmann D.S."/>
            <person name="Flajnik M.F."/>
            <person name="Houston D.W."/>
            <person name="Shendure J."/>
            <person name="DuPasquier L."/>
            <person name="Vize P.D."/>
            <person name="Zorn A.M."/>
            <person name="Ito M."/>
            <person name="Marcotte E.M."/>
            <person name="Wallingford J.B."/>
            <person name="Ito Y."/>
            <person name="Asashima M."/>
            <person name="Ueno N."/>
            <person name="Matsuda Y."/>
            <person name="Veenstra G.J."/>
            <person name="Fujiyama A."/>
            <person name="Harland R.M."/>
            <person name="Taira M."/>
            <person name="Rokhsar D.S."/>
        </authorList>
    </citation>
    <scope>NUCLEOTIDE SEQUENCE [LARGE SCALE GENOMIC DNA]</scope>
    <source>
        <strain evidence="2">J</strain>
    </source>
</reference>
<gene>
    <name evidence="1" type="ORF">XELAEV_18038611mg</name>
</gene>
<protein>
    <submittedName>
        <fullName evidence="1">Uncharacterized protein</fullName>
    </submittedName>
</protein>